<evidence type="ECO:0000259" key="2">
    <source>
        <dbReference type="PROSITE" id="PS51272"/>
    </source>
</evidence>
<gene>
    <name evidence="3" type="ORF">EJQ19_12525</name>
</gene>
<evidence type="ECO:0000313" key="4">
    <source>
        <dbReference type="Proteomes" id="UP000276128"/>
    </source>
</evidence>
<organism evidence="3 4">
    <name type="scientific">Paenibacillus whitsoniae</name>
    <dbReference type="NCBI Taxonomy" id="2496558"/>
    <lineage>
        <taxon>Bacteria</taxon>
        <taxon>Bacillati</taxon>
        <taxon>Bacillota</taxon>
        <taxon>Bacilli</taxon>
        <taxon>Bacillales</taxon>
        <taxon>Paenibacillaceae</taxon>
        <taxon>Paenibacillus</taxon>
    </lineage>
</organism>
<dbReference type="InterPro" id="IPR008965">
    <property type="entry name" value="CBM2/CBM3_carb-bd_dom_sf"/>
</dbReference>
<dbReference type="RefSeq" id="WP_126141567.1">
    <property type="nucleotide sequence ID" value="NZ_RXHU01000034.1"/>
</dbReference>
<dbReference type="GO" id="GO:0030246">
    <property type="term" value="F:carbohydrate binding"/>
    <property type="evidence" value="ECO:0007669"/>
    <property type="project" value="InterPro"/>
</dbReference>
<dbReference type="AlphaFoldDB" id="A0A430JDS1"/>
<dbReference type="InterPro" id="IPR001119">
    <property type="entry name" value="SLH_dom"/>
</dbReference>
<feature type="domain" description="SLH" evidence="2">
    <location>
        <begin position="446"/>
        <end position="509"/>
    </location>
</feature>
<keyword evidence="4" id="KW-1185">Reference proteome</keyword>
<evidence type="ECO:0000313" key="3">
    <source>
        <dbReference type="EMBL" id="RTE09203.1"/>
    </source>
</evidence>
<name>A0A430JDS1_9BACL</name>
<keyword evidence="1" id="KW-0732">Signal</keyword>
<dbReference type="SUPFAM" id="SSF49384">
    <property type="entry name" value="Carbohydrate-binding domain"/>
    <property type="match status" value="1"/>
</dbReference>
<feature type="domain" description="SLH" evidence="2">
    <location>
        <begin position="513"/>
        <end position="569"/>
    </location>
</feature>
<evidence type="ECO:0000256" key="1">
    <source>
        <dbReference type="SAM" id="SignalP"/>
    </source>
</evidence>
<dbReference type="Gene3D" id="2.60.40.680">
    <property type="match status" value="1"/>
</dbReference>
<dbReference type="EMBL" id="RXHU01000034">
    <property type="protein sequence ID" value="RTE09203.1"/>
    <property type="molecule type" value="Genomic_DNA"/>
</dbReference>
<reference evidence="3 4" key="1">
    <citation type="submission" date="2018-12" db="EMBL/GenBank/DDBJ databases">
        <title>Bacillus ochoae sp. nov., Paenibacillus whitsoniae sp. nov., Paenibacillus spiritus sp. nov. Isolated from the Mars Exploration Rover during spacecraft assembly.</title>
        <authorList>
            <person name="Seuylemezian A."/>
            <person name="Vaishampayan P."/>
        </authorList>
    </citation>
    <scope>NUCLEOTIDE SEQUENCE [LARGE SCALE GENOMIC DNA]</scope>
    <source>
        <strain evidence="3 4">MER 54</strain>
    </source>
</reference>
<accession>A0A430JDS1</accession>
<dbReference type="PROSITE" id="PS51272">
    <property type="entry name" value="SLH"/>
    <property type="match status" value="3"/>
</dbReference>
<feature type="chain" id="PRO_5018982174" description="SLH domain-containing protein" evidence="1">
    <location>
        <begin position="22"/>
        <end position="569"/>
    </location>
</feature>
<dbReference type="OrthoDB" id="9798386at2"/>
<proteinExistence type="predicted"/>
<comment type="caution">
    <text evidence="3">The sequence shown here is derived from an EMBL/GenBank/DDBJ whole genome shotgun (WGS) entry which is preliminary data.</text>
</comment>
<dbReference type="InterPro" id="IPR002102">
    <property type="entry name" value="Cohesin_dom"/>
</dbReference>
<protein>
    <recommendedName>
        <fullName evidence="2">SLH domain-containing protein</fullName>
    </recommendedName>
</protein>
<dbReference type="Pfam" id="PF00395">
    <property type="entry name" value="SLH"/>
    <property type="match status" value="3"/>
</dbReference>
<feature type="domain" description="SLH" evidence="2">
    <location>
        <begin position="387"/>
        <end position="445"/>
    </location>
</feature>
<feature type="signal peptide" evidence="1">
    <location>
        <begin position="1"/>
        <end position="21"/>
    </location>
</feature>
<sequence>MKYLTCLVTILIMTVYGFTMAAFATTEGVSGFSLSTSSATVAPGGTFTVTATGNVTDMYAFESKFSYDATKLDFISATTSLTSGFSVPPVAGSSELVFAFTKLGNAAVENGSKVLTVLTFSVKNNISGTATVIWDRFMSVNKNLASTPIMLGTTAIITIGSGTPTPTPPPSGAGTPPTPVTPAGVIRVTPAVEGDVAKSILTQASITTALSQVNPDPSGVRIAVAEIKPVEGADRYSQALPVPMFQSGSGNQKLEIQTSLGTVTIPDNMMNTKIAGNASQFEVIIGQGDKSQLKDAVKKQLGNKPLLELTVLLDGKLVEWKNNKAPVTVSIKYTPSPEELKNSEHIAIWYIDGEGNVIKVPSGKYNAATGEVTFDTTHFSKYGIGYEVRSFGDLAKYSWANHQIEVMASKGIIEGTAENQFSPADSITRADFILLLVKTLQLTADSQNTFSDVSSQAYYAEAVQIAKSLGIAQGNESNQFNPTDPITRQDLMSLLARAMILKGQLKESSIEAVSIFTDRKDIASYAENPIAALVKAGIVQGDGNQLHPTGATTRAEAAVLLYRVYMNNH</sequence>
<dbReference type="CDD" id="cd08547">
    <property type="entry name" value="Type_II_cohesin"/>
    <property type="match status" value="1"/>
</dbReference>
<dbReference type="GO" id="GO:0000272">
    <property type="term" value="P:polysaccharide catabolic process"/>
    <property type="evidence" value="ECO:0007669"/>
    <property type="project" value="InterPro"/>
</dbReference>
<dbReference type="Proteomes" id="UP000276128">
    <property type="component" value="Unassembled WGS sequence"/>
</dbReference>
<dbReference type="Pfam" id="PF00963">
    <property type="entry name" value="Cohesin"/>
    <property type="match status" value="1"/>
</dbReference>